<evidence type="ECO:0000313" key="1">
    <source>
        <dbReference type="EMBL" id="KAJ0223476.1"/>
    </source>
</evidence>
<protein>
    <submittedName>
        <fullName evidence="1">Uncharacterized protein</fullName>
    </submittedName>
</protein>
<name>A0A9R1XRY1_LACSA</name>
<proteinExistence type="predicted"/>
<dbReference type="Proteomes" id="UP000235145">
    <property type="component" value="Unassembled WGS sequence"/>
</dbReference>
<gene>
    <name evidence="1" type="ORF">LSAT_V11C200076160</name>
</gene>
<sequence length="192" mass="21611">MVTGIYKGQELIDAVFSWSLADVLNRNLYNGKVTEIPKTFSSVSDYTKSFFYPLLEEIHADLLSKILEVNRSPIAKIVSLKNSTGLLYTIMLKRYQGSYVPVVGDLIALTNVRPKSVDDLKRPNKSFLIAFVHDCILMKKSECQLLVLSSKPINQQEDEDTYRRKGVEYYAVHLTTLQETGLVGTTIVVSKG</sequence>
<keyword evidence="2" id="KW-1185">Reference proteome</keyword>
<reference evidence="1 2" key="1">
    <citation type="journal article" date="2017" name="Nat. Commun.">
        <title>Genome assembly with in vitro proximity ligation data and whole-genome triplication in lettuce.</title>
        <authorList>
            <person name="Reyes-Chin-Wo S."/>
            <person name="Wang Z."/>
            <person name="Yang X."/>
            <person name="Kozik A."/>
            <person name="Arikit S."/>
            <person name="Song C."/>
            <person name="Xia L."/>
            <person name="Froenicke L."/>
            <person name="Lavelle D.O."/>
            <person name="Truco M.J."/>
            <person name="Xia R."/>
            <person name="Zhu S."/>
            <person name="Xu C."/>
            <person name="Xu H."/>
            <person name="Xu X."/>
            <person name="Cox K."/>
            <person name="Korf I."/>
            <person name="Meyers B.C."/>
            <person name="Michelmore R.W."/>
        </authorList>
    </citation>
    <scope>NUCLEOTIDE SEQUENCE [LARGE SCALE GENOMIC DNA]</scope>
    <source>
        <strain evidence="2">cv. Salinas</strain>
        <tissue evidence="1">Seedlings</tissue>
    </source>
</reference>
<dbReference type="AlphaFoldDB" id="A0A9R1XRY1"/>
<evidence type="ECO:0000313" key="2">
    <source>
        <dbReference type="Proteomes" id="UP000235145"/>
    </source>
</evidence>
<accession>A0A9R1XRY1</accession>
<dbReference type="EMBL" id="NBSK02000002">
    <property type="protein sequence ID" value="KAJ0223476.1"/>
    <property type="molecule type" value="Genomic_DNA"/>
</dbReference>
<comment type="caution">
    <text evidence="1">The sequence shown here is derived from an EMBL/GenBank/DDBJ whole genome shotgun (WGS) entry which is preliminary data.</text>
</comment>
<organism evidence="1 2">
    <name type="scientific">Lactuca sativa</name>
    <name type="common">Garden lettuce</name>
    <dbReference type="NCBI Taxonomy" id="4236"/>
    <lineage>
        <taxon>Eukaryota</taxon>
        <taxon>Viridiplantae</taxon>
        <taxon>Streptophyta</taxon>
        <taxon>Embryophyta</taxon>
        <taxon>Tracheophyta</taxon>
        <taxon>Spermatophyta</taxon>
        <taxon>Magnoliopsida</taxon>
        <taxon>eudicotyledons</taxon>
        <taxon>Gunneridae</taxon>
        <taxon>Pentapetalae</taxon>
        <taxon>asterids</taxon>
        <taxon>campanulids</taxon>
        <taxon>Asterales</taxon>
        <taxon>Asteraceae</taxon>
        <taxon>Cichorioideae</taxon>
        <taxon>Cichorieae</taxon>
        <taxon>Lactucinae</taxon>
        <taxon>Lactuca</taxon>
    </lineage>
</organism>